<name>A0A8G1VZP3_9EURO</name>
<dbReference type="VEuPathDB" id="FungiDB:BO72DRAFT_467432"/>
<feature type="domain" description="Aminoglycoside phosphotransferase" evidence="1">
    <location>
        <begin position="61"/>
        <end position="292"/>
    </location>
</feature>
<evidence type="ECO:0000313" key="2">
    <source>
        <dbReference type="EMBL" id="RAK79020.1"/>
    </source>
</evidence>
<dbReference type="PANTHER" id="PTHR21310">
    <property type="entry name" value="AMINOGLYCOSIDE PHOSPHOTRANSFERASE-RELATED-RELATED"/>
    <property type="match status" value="1"/>
</dbReference>
<dbReference type="PANTHER" id="PTHR21310:SF37">
    <property type="entry name" value="AMINOGLYCOSIDE PHOSPHOTRANSFERASE DOMAIN-CONTAINING PROTEIN"/>
    <property type="match status" value="1"/>
</dbReference>
<protein>
    <recommendedName>
        <fullName evidence="1">Aminoglycoside phosphotransferase domain-containing protein</fullName>
    </recommendedName>
</protein>
<sequence length="447" mass="50923">MDFDDMSLARFKRLKKEWIALCSTFSQGICQLASKYRGRDDCLRSMHRGFPLPGKSMFLDEKVQNEAVLMEFIADTARIPVPRVIAHDGAEQNPTGLGPFMIMTWVEGTKMSDLLRKGGNTPEKEEALDPDVDPQTLKILYGEMAEILLELWSLNFSHIGSLREQKTPPLTKAEGRPLTLEVNELIRTCGLEDCAPSRVYHSSLEYIHSLLRLQDTHLERQRNSVYDAIDCREKYACRISLKAVALSFLSPTDNDGPFKLFGDDLCPGNVLVDDCLHVTGVIDWEFCYAAPAQFAGSIPWWLLLERPQKILNSQGPEVFYRSFLPRADCFLQALELKEKTRGLGVEDDRLSVRMRQSIDTKSAWFYFACRSVSSVDLLYRDLLDEHCWGKRSSVADRVRSFTTNIGLRKDREDFVRSKIVQLQEYYAELGEATDVRGHVQLSSVSID</sequence>
<proteinExistence type="predicted"/>
<keyword evidence="3" id="KW-1185">Reference proteome</keyword>
<evidence type="ECO:0000313" key="3">
    <source>
        <dbReference type="Proteomes" id="UP000249789"/>
    </source>
</evidence>
<dbReference type="InterPro" id="IPR011009">
    <property type="entry name" value="Kinase-like_dom_sf"/>
</dbReference>
<dbReference type="EMBL" id="KZ824635">
    <property type="protein sequence ID" value="RAK79020.1"/>
    <property type="molecule type" value="Genomic_DNA"/>
</dbReference>
<dbReference type="Proteomes" id="UP000249789">
    <property type="component" value="Unassembled WGS sequence"/>
</dbReference>
<accession>A0A8G1VZP3</accession>
<reference evidence="2 3" key="1">
    <citation type="submission" date="2018-02" db="EMBL/GenBank/DDBJ databases">
        <title>The genomes of Aspergillus section Nigri reveals drivers in fungal speciation.</title>
        <authorList>
            <consortium name="DOE Joint Genome Institute"/>
            <person name="Vesth T.C."/>
            <person name="Nybo J."/>
            <person name="Theobald S."/>
            <person name="Brandl J."/>
            <person name="Frisvad J.C."/>
            <person name="Nielsen K.F."/>
            <person name="Lyhne E.K."/>
            <person name="Kogle M.E."/>
            <person name="Kuo A."/>
            <person name="Riley R."/>
            <person name="Clum A."/>
            <person name="Nolan M."/>
            <person name="Lipzen A."/>
            <person name="Salamov A."/>
            <person name="Henrissat B."/>
            <person name="Wiebenga A."/>
            <person name="De vries R.P."/>
            <person name="Grigoriev I.V."/>
            <person name="Mortensen U.H."/>
            <person name="Andersen M.R."/>
            <person name="Baker S.E."/>
        </authorList>
    </citation>
    <scope>NUCLEOTIDE SEQUENCE [LARGE SCALE GENOMIC DNA]</scope>
    <source>
        <strain evidence="2 3">CBS 313.89</strain>
    </source>
</reference>
<evidence type="ECO:0000259" key="1">
    <source>
        <dbReference type="Pfam" id="PF01636"/>
    </source>
</evidence>
<dbReference type="SUPFAM" id="SSF56112">
    <property type="entry name" value="Protein kinase-like (PK-like)"/>
    <property type="match status" value="1"/>
</dbReference>
<gene>
    <name evidence="2" type="ORF">BO72DRAFT_467432</name>
</gene>
<dbReference type="RefSeq" id="XP_040803030.1">
    <property type="nucleotide sequence ID" value="XM_040946835.1"/>
</dbReference>
<dbReference type="Pfam" id="PF01636">
    <property type="entry name" value="APH"/>
    <property type="match status" value="1"/>
</dbReference>
<dbReference type="GeneID" id="63864168"/>
<dbReference type="OrthoDB" id="5412996at2759"/>
<dbReference type="AlphaFoldDB" id="A0A8G1VZP3"/>
<dbReference type="InterPro" id="IPR051678">
    <property type="entry name" value="AGP_Transferase"/>
</dbReference>
<organism evidence="2 3">
    <name type="scientific">Aspergillus fijiensis CBS 313.89</name>
    <dbReference type="NCBI Taxonomy" id="1448319"/>
    <lineage>
        <taxon>Eukaryota</taxon>
        <taxon>Fungi</taxon>
        <taxon>Dikarya</taxon>
        <taxon>Ascomycota</taxon>
        <taxon>Pezizomycotina</taxon>
        <taxon>Eurotiomycetes</taxon>
        <taxon>Eurotiomycetidae</taxon>
        <taxon>Eurotiales</taxon>
        <taxon>Aspergillaceae</taxon>
        <taxon>Aspergillus</taxon>
    </lineage>
</organism>
<dbReference type="InterPro" id="IPR002575">
    <property type="entry name" value="Aminoglycoside_PTrfase"/>
</dbReference>